<proteinExistence type="inferred from homology"/>
<keyword evidence="7" id="KW-1185">Reference proteome</keyword>
<evidence type="ECO:0000313" key="7">
    <source>
        <dbReference type="Proteomes" id="UP001595075"/>
    </source>
</evidence>
<dbReference type="SUPFAM" id="SSF51316">
    <property type="entry name" value="Mss4-like"/>
    <property type="match status" value="1"/>
</dbReference>
<protein>
    <recommendedName>
        <fullName evidence="5">CENP-V/GFA domain-containing protein</fullName>
    </recommendedName>
</protein>
<accession>A0ABR4C141</accession>
<dbReference type="Proteomes" id="UP001595075">
    <property type="component" value="Unassembled WGS sequence"/>
</dbReference>
<evidence type="ECO:0000259" key="5">
    <source>
        <dbReference type="PROSITE" id="PS51891"/>
    </source>
</evidence>
<keyword evidence="2" id="KW-0479">Metal-binding</keyword>
<keyword evidence="3" id="KW-0862">Zinc</keyword>
<name>A0ABR4C141_9HELO</name>
<dbReference type="InterPro" id="IPR052355">
    <property type="entry name" value="CENP-V-like"/>
</dbReference>
<reference evidence="6 7" key="1">
    <citation type="journal article" date="2024" name="Commun. Biol.">
        <title>Comparative genomic analysis of thermophilic fungi reveals convergent evolutionary adaptations and gene losses.</title>
        <authorList>
            <person name="Steindorff A.S."/>
            <person name="Aguilar-Pontes M.V."/>
            <person name="Robinson A.J."/>
            <person name="Andreopoulos B."/>
            <person name="LaButti K."/>
            <person name="Kuo A."/>
            <person name="Mondo S."/>
            <person name="Riley R."/>
            <person name="Otillar R."/>
            <person name="Haridas S."/>
            <person name="Lipzen A."/>
            <person name="Grimwood J."/>
            <person name="Schmutz J."/>
            <person name="Clum A."/>
            <person name="Reid I.D."/>
            <person name="Moisan M.C."/>
            <person name="Butler G."/>
            <person name="Nguyen T.T.M."/>
            <person name="Dewar K."/>
            <person name="Conant G."/>
            <person name="Drula E."/>
            <person name="Henrissat B."/>
            <person name="Hansel C."/>
            <person name="Singer S."/>
            <person name="Hutchinson M.I."/>
            <person name="de Vries R.P."/>
            <person name="Natvig D.O."/>
            <person name="Powell A.J."/>
            <person name="Tsang A."/>
            <person name="Grigoriev I.V."/>
        </authorList>
    </citation>
    <scope>NUCLEOTIDE SEQUENCE [LARGE SCALE GENOMIC DNA]</scope>
    <source>
        <strain evidence="6 7">CBS 494.80</strain>
    </source>
</reference>
<organism evidence="6 7">
    <name type="scientific">Oculimacula yallundae</name>
    <dbReference type="NCBI Taxonomy" id="86028"/>
    <lineage>
        <taxon>Eukaryota</taxon>
        <taxon>Fungi</taxon>
        <taxon>Dikarya</taxon>
        <taxon>Ascomycota</taxon>
        <taxon>Pezizomycotina</taxon>
        <taxon>Leotiomycetes</taxon>
        <taxon>Helotiales</taxon>
        <taxon>Ploettnerulaceae</taxon>
        <taxon>Oculimacula</taxon>
    </lineage>
</organism>
<evidence type="ECO:0000313" key="6">
    <source>
        <dbReference type="EMBL" id="KAL2063231.1"/>
    </source>
</evidence>
<dbReference type="Gene3D" id="2.170.150.70">
    <property type="match status" value="1"/>
</dbReference>
<evidence type="ECO:0000256" key="1">
    <source>
        <dbReference type="ARBA" id="ARBA00005495"/>
    </source>
</evidence>
<sequence length="205" mass="23177">MATTPNPQETVSKLESSSTPTRRPYNGSCHCGYTQYIAYLTLPPPIIHAKPEVRTSTIRIRKCNCTTCHKMSFFHVRLMSTPDDFLLLSPRDPFKDLSDYTCFEAQIHWFFCTKCGVRCVNLTGQGEHRDVEIEGEGIKTVWTAKKEGWVEGEGSYLSVNAATLDADQQGLDLREWTEKGWIAYLDLKHGVGEDRLSLPHPGGMY</sequence>
<dbReference type="InterPro" id="IPR011057">
    <property type="entry name" value="Mss4-like_sf"/>
</dbReference>
<dbReference type="InterPro" id="IPR006913">
    <property type="entry name" value="CENP-V/GFA"/>
</dbReference>
<evidence type="ECO:0000256" key="4">
    <source>
        <dbReference type="SAM" id="MobiDB-lite"/>
    </source>
</evidence>
<evidence type="ECO:0000256" key="2">
    <source>
        <dbReference type="ARBA" id="ARBA00022723"/>
    </source>
</evidence>
<dbReference type="PROSITE" id="PS51891">
    <property type="entry name" value="CENP_V_GFA"/>
    <property type="match status" value="1"/>
</dbReference>
<dbReference type="PANTHER" id="PTHR28620">
    <property type="entry name" value="CENTROMERE PROTEIN V"/>
    <property type="match status" value="1"/>
</dbReference>
<comment type="caution">
    <text evidence="6">The sequence shown here is derived from an EMBL/GenBank/DDBJ whole genome shotgun (WGS) entry which is preliminary data.</text>
</comment>
<dbReference type="EMBL" id="JAZHXI010000015">
    <property type="protein sequence ID" value="KAL2063231.1"/>
    <property type="molecule type" value="Genomic_DNA"/>
</dbReference>
<comment type="similarity">
    <text evidence="1">Belongs to the Gfa family.</text>
</comment>
<evidence type="ECO:0000256" key="3">
    <source>
        <dbReference type="ARBA" id="ARBA00022833"/>
    </source>
</evidence>
<dbReference type="PANTHER" id="PTHR28620:SF1">
    <property type="entry name" value="CENP-V_GFA DOMAIN-CONTAINING PROTEIN"/>
    <property type="match status" value="1"/>
</dbReference>
<feature type="region of interest" description="Disordered" evidence="4">
    <location>
        <begin position="1"/>
        <end position="23"/>
    </location>
</feature>
<gene>
    <name evidence="6" type="ORF">VTL71DRAFT_5036</name>
</gene>
<feature type="compositionally biased region" description="Polar residues" evidence="4">
    <location>
        <begin position="1"/>
        <end position="21"/>
    </location>
</feature>
<feature type="domain" description="CENP-V/GFA" evidence="5">
    <location>
        <begin position="25"/>
        <end position="177"/>
    </location>
</feature>